<reference evidence="1 2" key="1">
    <citation type="submission" date="2019-03" db="EMBL/GenBank/DDBJ databases">
        <title>Genomic Encyclopedia of Type Strains, Phase IV (KMG-IV): sequencing the most valuable type-strain genomes for metagenomic binning, comparative biology and taxonomic classification.</title>
        <authorList>
            <person name="Goeker M."/>
        </authorList>
    </citation>
    <scope>NUCLEOTIDE SEQUENCE [LARGE SCALE GENOMIC DNA]</scope>
    <source>
        <strain evidence="1 2">DSM 21153</strain>
    </source>
</reference>
<proteinExistence type="predicted"/>
<dbReference type="EMBL" id="SLVM01000049">
    <property type="protein sequence ID" value="TCM73517.1"/>
    <property type="molecule type" value="Genomic_DNA"/>
</dbReference>
<organism evidence="1 2">
    <name type="scientific">Rhodovulum steppense</name>
    <dbReference type="NCBI Taxonomy" id="540251"/>
    <lineage>
        <taxon>Bacteria</taxon>
        <taxon>Pseudomonadati</taxon>
        <taxon>Pseudomonadota</taxon>
        <taxon>Alphaproteobacteria</taxon>
        <taxon>Rhodobacterales</taxon>
        <taxon>Paracoccaceae</taxon>
        <taxon>Rhodovulum</taxon>
    </lineage>
</organism>
<dbReference type="OrthoDB" id="7728363at2"/>
<name>A0A4R1YC38_9RHOB</name>
<evidence type="ECO:0000313" key="2">
    <source>
        <dbReference type="Proteomes" id="UP000295277"/>
    </source>
</evidence>
<comment type="caution">
    <text evidence="1">The sequence shown here is derived from an EMBL/GenBank/DDBJ whole genome shotgun (WGS) entry which is preliminary data.</text>
</comment>
<keyword evidence="2" id="KW-1185">Reference proteome</keyword>
<dbReference type="RefSeq" id="WP_132697213.1">
    <property type="nucleotide sequence ID" value="NZ_SLVM01000049.1"/>
</dbReference>
<gene>
    <name evidence="1" type="ORF">EV216_1496</name>
</gene>
<dbReference type="AlphaFoldDB" id="A0A4R1YC38"/>
<protein>
    <submittedName>
        <fullName evidence="1">Uncharacterized protein</fullName>
    </submittedName>
</protein>
<accession>A0A4R1YC38</accession>
<sequence>MHLRAETFKNATEVVTPNVRLAAARDFFNLHGKALANAAHLLADASMEARVYRFLERLRDADSFSTALVRDLVAFHRLLTLQDPGSLESSEFGCIPHISPEDPVVIEICLLADNLWNLLADIDRQSDLQGEVC</sequence>
<dbReference type="Proteomes" id="UP000295277">
    <property type="component" value="Unassembled WGS sequence"/>
</dbReference>
<evidence type="ECO:0000313" key="1">
    <source>
        <dbReference type="EMBL" id="TCM73517.1"/>
    </source>
</evidence>